<reference evidence="2 3" key="1">
    <citation type="journal article" date="2015" name="Genome Biol. Evol.">
        <title>Comparative Genomics of a Bacterivorous Green Alga Reveals Evolutionary Causalities and Consequences of Phago-Mixotrophic Mode of Nutrition.</title>
        <authorList>
            <person name="Burns J.A."/>
            <person name="Paasch A."/>
            <person name="Narechania A."/>
            <person name="Kim E."/>
        </authorList>
    </citation>
    <scope>NUCLEOTIDE SEQUENCE [LARGE SCALE GENOMIC DNA]</scope>
    <source>
        <strain evidence="2 3">PLY_AMNH</strain>
    </source>
</reference>
<accession>A0AAE0LCA4</accession>
<name>A0AAE0LCA4_9CHLO</name>
<feature type="chain" id="PRO_5042022186" evidence="1">
    <location>
        <begin position="23"/>
        <end position="208"/>
    </location>
</feature>
<evidence type="ECO:0000313" key="2">
    <source>
        <dbReference type="EMBL" id="KAK3280156.1"/>
    </source>
</evidence>
<organism evidence="2 3">
    <name type="scientific">Cymbomonas tetramitiformis</name>
    <dbReference type="NCBI Taxonomy" id="36881"/>
    <lineage>
        <taxon>Eukaryota</taxon>
        <taxon>Viridiplantae</taxon>
        <taxon>Chlorophyta</taxon>
        <taxon>Pyramimonadophyceae</taxon>
        <taxon>Pyramimonadales</taxon>
        <taxon>Pyramimonadaceae</taxon>
        <taxon>Cymbomonas</taxon>
    </lineage>
</organism>
<gene>
    <name evidence="2" type="ORF">CYMTET_11996</name>
</gene>
<dbReference type="AlphaFoldDB" id="A0AAE0LCA4"/>
<comment type="caution">
    <text evidence="2">The sequence shown here is derived from an EMBL/GenBank/DDBJ whole genome shotgun (WGS) entry which is preliminary data.</text>
</comment>
<evidence type="ECO:0000256" key="1">
    <source>
        <dbReference type="SAM" id="SignalP"/>
    </source>
</evidence>
<sequence>MGNLKMYVLIAVGILLPSHTLACRFNYTNLGTKSVTICMRENGDAPGEPGSKTLAVGQSWTVPCRASVPGQSWESYLSVSDYTKCGWDQGCTPNTGSCQHYPWTIGQGVGTNGLWYGSIGANWDGAGVGYINGFDKVDYGMRFECSSYNGTQHPKLECGVTGGKASCSPNKPNYNQPNSGVVECDPNQVLQLTLFPTGSAIEGSSQTQ</sequence>
<dbReference type="Proteomes" id="UP001190700">
    <property type="component" value="Unassembled WGS sequence"/>
</dbReference>
<proteinExistence type="predicted"/>
<feature type="signal peptide" evidence="1">
    <location>
        <begin position="1"/>
        <end position="22"/>
    </location>
</feature>
<evidence type="ECO:0000313" key="3">
    <source>
        <dbReference type="Proteomes" id="UP001190700"/>
    </source>
</evidence>
<keyword evidence="1" id="KW-0732">Signal</keyword>
<protein>
    <submittedName>
        <fullName evidence="2">Uncharacterized protein</fullName>
    </submittedName>
</protein>
<dbReference type="EMBL" id="LGRX02004510">
    <property type="protein sequence ID" value="KAK3280156.1"/>
    <property type="molecule type" value="Genomic_DNA"/>
</dbReference>
<keyword evidence="3" id="KW-1185">Reference proteome</keyword>